<dbReference type="AlphaFoldDB" id="A0AAF0AWY7"/>
<protein>
    <submittedName>
        <fullName evidence="1">Uncharacterized protein</fullName>
    </submittedName>
</protein>
<dbReference type="EMBL" id="CP115612">
    <property type="protein sequence ID" value="WBW74237.1"/>
    <property type="molecule type" value="Genomic_DNA"/>
</dbReference>
<name>A0AAF0AWY7_9SCHI</name>
<accession>A0AAF0AWY7</accession>
<gene>
    <name evidence="1" type="ORF">SOMG_02712</name>
</gene>
<proteinExistence type="predicted"/>
<dbReference type="Proteomes" id="UP001212411">
    <property type="component" value="Chromosome 2"/>
</dbReference>
<evidence type="ECO:0000313" key="2">
    <source>
        <dbReference type="Proteomes" id="UP001212411"/>
    </source>
</evidence>
<sequence length="68" mass="8014">MLGYYFCVKKALWVLLIDDANGKQIWMVLQKERGLKRFRQDGWESVYLATERIPLAYEAAALEIHLIQ</sequence>
<dbReference type="GeneID" id="80876192"/>
<dbReference type="KEGG" id="som:SOMG_02712"/>
<evidence type="ECO:0000313" key="1">
    <source>
        <dbReference type="EMBL" id="WBW74237.1"/>
    </source>
</evidence>
<organism evidence="1 2">
    <name type="scientific">Schizosaccharomyces osmophilus</name>
    <dbReference type="NCBI Taxonomy" id="2545709"/>
    <lineage>
        <taxon>Eukaryota</taxon>
        <taxon>Fungi</taxon>
        <taxon>Dikarya</taxon>
        <taxon>Ascomycota</taxon>
        <taxon>Taphrinomycotina</taxon>
        <taxon>Schizosaccharomycetes</taxon>
        <taxon>Schizosaccharomycetales</taxon>
        <taxon>Schizosaccharomycetaceae</taxon>
        <taxon>Schizosaccharomyces</taxon>
    </lineage>
</organism>
<dbReference type="RefSeq" id="XP_056038480.1">
    <property type="nucleotide sequence ID" value="XM_056181503.1"/>
</dbReference>
<reference evidence="1 2" key="1">
    <citation type="journal article" date="2023" name="G3 (Bethesda)">
        <title>A high-quality reference genome for the fission yeast Schizosaccharomyces osmophilus.</title>
        <authorList>
            <person name="Jia G.S."/>
            <person name="Zhang W.C."/>
            <person name="Liang Y."/>
            <person name="Liu X.H."/>
            <person name="Rhind N."/>
            <person name="Pidoux A."/>
            <person name="Brysch-Herzberg M."/>
            <person name="Du L.L."/>
        </authorList>
    </citation>
    <scope>NUCLEOTIDE SEQUENCE [LARGE SCALE GENOMIC DNA]</scope>
    <source>
        <strain evidence="1 2">CBS 15793</strain>
    </source>
</reference>
<keyword evidence="2" id="KW-1185">Reference proteome</keyword>